<keyword evidence="5" id="KW-1185">Reference proteome</keyword>
<feature type="region of interest" description="Disordered" evidence="2">
    <location>
        <begin position="345"/>
        <end position="379"/>
    </location>
</feature>
<feature type="compositionally biased region" description="Polar residues" evidence="2">
    <location>
        <begin position="192"/>
        <end position="201"/>
    </location>
</feature>
<sequence length="379" mass="43509">VSLLNSGRARVGRRRRGDACYSPSGSPGSVGGDRENRVLGVGRGSGSRVVTVGAVRLGSWLSSRMSLTCPLRGRFRRRCPWRSQWRSLRVHRQQQQRQRQQVGSSRSTTLSLSSMQTGFPWPSSSSELCTRERGSPGKQQQVVSFKYLPQPYQSSRRWSERWSSQSASSGRFRKLSTRGGGWNRQQRRQSRFAEQSVQQGAEQGSQEPVCYTCGLPGHFRRDCPRGQAPQQQQPVQYTQQPPQYQYPPQQQAPRQQQRGQYQQQVQQFPQPQQYQPYQQQQQFPQQQSPQQQPQQAPQRGCGRGRVMALTWEQAEASNLVIELSWLVWDAEDSLEFYPAQASQSFFSLPRSLRPRNRESSQQRQGARRAEETGRYSWSP</sequence>
<protein>
    <recommendedName>
        <fullName evidence="3">CCHC-type domain-containing protein</fullName>
    </recommendedName>
</protein>
<dbReference type="InterPro" id="IPR036875">
    <property type="entry name" value="Znf_CCHC_sf"/>
</dbReference>
<dbReference type="Proteomes" id="UP000652761">
    <property type="component" value="Unassembled WGS sequence"/>
</dbReference>
<dbReference type="EMBL" id="NMUH01000325">
    <property type="protein sequence ID" value="MQL76964.1"/>
    <property type="molecule type" value="Genomic_DNA"/>
</dbReference>
<feature type="compositionally biased region" description="Low complexity" evidence="2">
    <location>
        <begin position="225"/>
        <end position="298"/>
    </location>
</feature>
<evidence type="ECO:0000256" key="1">
    <source>
        <dbReference type="PROSITE-ProRule" id="PRU00047"/>
    </source>
</evidence>
<dbReference type="PANTHER" id="PTHR24330:SF19">
    <property type="entry name" value="MEDIATOR OF RNA POLYMERASE II TRANSCRIPTION SUBUNIT 29"/>
    <property type="match status" value="1"/>
</dbReference>
<keyword evidence="1" id="KW-0863">Zinc-finger</keyword>
<proteinExistence type="predicted"/>
<feature type="region of interest" description="Disordered" evidence="2">
    <location>
        <begin position="90"/>
        <end position="144"/>
    </location>
</feature>
<keyword evidence="1" id="KW-0479">Metal-binding</keyword>
<reference evidence="4" key="1">
    <citation type="submission" date="2017-07" db="EMBL/GenBank/DDBJ databases">
        <title>Taro Niue Genome Assembly and Annotation.</title>
        <authorList>
            <person name="Atibalentja N."/>
            <person name="Keating K."/>
            <person name="Fields C.J."/>
        </authorList>
    </citation>
    <scope>NUCLEOTIDE SEQUENCE</scope>
    <source>
        <strain evidence="4">Niue_2</strain>
        <tissue evidence="4">Leaf</tissue>
    </source>
</reference>
<dbReference type="SUPFAM" id="SSF57756">
    <property type="entry name" value="Retrovirus zinc finger-like domains"/>
    <property type="match status" value="1"/>
</dbReference>
<dbReference type="PANTHER" id="PTHR24330">
    <property type="entry name" value="HOMEOBOX PROTEIN BARH-LIKE"/>
    <property type="match status" value="1"/>
</dbReference>
<evidence type="ECO:0000313" key="4">
    <source>
        <dbReference type="EMBL" id="MQL76964.1"/>
    </source>
</evidence>
<feature type="non-terminal residue" evidence="4">
    <location>
        <position position="1"/>
    </location>
</feature>
<dbReference type="InterPro" id="IPR001878">
    <property type="entry name" value="Znf_CCHC"/>
</dbReference>
<feature type="domain" description="CCHC-type" evidence="3">
    <location>
        <begin position="210"/>
        <end position="225"/>
    </location>
</feature>
<name>A0A843U5I1_COLES</name>
<feature type="compositionally biased region" description="Low complexity" evidence="2">
    <location>
        <begin position="161"/>
        <end position="170"/>
    </location>
</feature>
<gene>
    <name evidence="4" type="ORF">Taro_009365</name>
</gene>
<dbReference type="Pfam" id="PF00098">
    <property type="entry name" value="zf-CCHC"/>
    <property type="match status" value="1"/>
</dbReference>
<dbReference type="AlphaFoldDB" id="A0A843U5I1"/>
<dbReference type="InterPro" id="IPR052145">
    <property type="entry name" value="Mediator/Homeobox_domain"/>
</dbReference>
<accession>A0A843U5I1</accession>
<comment type="caution">
    <text evidence="4">The sequence shown here is derived from an EMBL/GenBank/DDBJ whole genome shotgun (WGS) entry which is preliminary data.</text>
</comment>
<dbReference type="Gene3D" id="4.10.60.10">
    <property type="entry name" value="Zinc finger, CCHC-type"/>
    <property type="match status" value="1"/>
</dbReference>
<dbReference type="PROSITE" id="PS50158">
    <property type="entry name" value="ZF_CCHC"/>
    <property type="match status" value="1"/>
</dbReference>
<feature type="region of interest" description="Disordered" evidence="2">
    <location>
        <begin position="1"/>
        <end position="37"/>
    </location>
</feature>
<dbReference type="GO" id="GO:0003676">
    <property type="term" value="F:nucleic acid binding"/>
    <property type="evidence" value="ECO:0007669"/>
    <property type="project" value="InterPro"/>
</dbReference>
<feature type="region of interest" description="Disordered" evidence="2">
    <location>
        <begin position="158"/>
        <end position="201"/>
    </location>
</feature>
<feature type="compositionally biased region" description="Low complexity" evidence="2">
    <location>
        <begin position="95"/>
        <end position="114"/>
    </location>
</feature>
<evidence type="ECO:0000256" key="2">
    <source>
        <dbReference type="SAM" id="MobiDB-lite"/>
    </source>
</evidence>
<feature type="region of interest" description="Disordered" evidence="2">
    <location>
        <begin position="221"/>
        <end position="302"/>
    </location>
</feature>
<dbReference type="GO" id="GO:0008270">
    <property type="term" value="F:zinc ion binding"/>
    <property type="evidence" value="ECO:0007669"/>
    <property type="project" value="UniProtKB-KW"/>
</dbReference>
<dbReference type="SMART" id="SM00343">
    <property type="entry name" value="ZnF_C2HC"/>
    <property type="match status" value="1"/>
</dbReference>
<evidence type="ECO:0000259" key="3">
    <source>
        <dbReference type="PROSITE" id="PS50158"/>
    </source>
</evidence>
<evidence type="ECO:0000313" key="5">
    <source>
        <dbReference type="Proteomes" id="UP000652761"/>
    </source>
</evidence>
<organism evidence="4 5">
    <name type="scientific">Colocasia esculenta</name>
    <name type="common">Wild taro</name>
    <name type="synonym">Arum esculentum</name>
    <dbReference type="NCBI Taxonomy" id="4460"/>
    <lineage>
        <taxon>Eukaryota</taxon>
        <taxon>Viridiplantae</taxon>
        <taxon>Streptophyta</taxon>
        <taxon>Embryophyta</taxon>
        <taxon>Tracheophyta</taxon>
        <taxon>Spermatophyta</taxon>
        <taxon>Magnoliopsida</taxon>
        <taxon>Liliopsida</taxon>
        <taxon>Araceae</taxon>
        <taxon>Aroideae</taxon>
        <taxon>Colocasieae</taxon>
        <taxon>Colocasia</taxon>
    </lineage>
</organism>
<keyword evidence="1" id="KW-0862">Zinc</keyword>